<accession>A0A1U8KHS0</accession>
<dbReference type="STRING" id="3635.A0A1U8KHS0"/>
<dbReference type="InterPro" id="IPR050951">
    <property type="entry name" value="Retrovirus_Pol_polyprotein"/>
</dbReference>
<protein>
    <recommendedName>
        <fullName evidence="3">RNA-directed DNA polymerase homolog</fullName>
    </recommendedName>
</protein>
<dbReference type="Proteomes" id="UP000818029">
    <property type="component" value="Chromosome D10"/>
</dbReference>
<reference evidence="1" key="1">
    <citation type="journal article" date="2020" name="Nat. Genet.">
        <title>Genomic diversifications of five Gossypium allopolyploid species and their impact on cotton improvement.</title>
        <authorList>
            <person name="Chen Z.J."/>
            <person name="Sreedasyam A."/>
            <person name="Ando A."/>
            <person name="Song Q."/>
            <person name="De Santiago L.M."/>
            <person name="Hulse-Kemp A.M."/>
            <person name="Ding M."/>
            <person name="Ye W."/>
            <person name="Kirkbride R.C."/>
            <person name="Jenkins J."/>
            <person name="Plott C."/>
            <person name="Lovell J."/>
            <person name="Lin Y.M."/>
            <person name="Vaughn R."/>
            <person name="Liu B."/>
            <person name="Simpson S."/>
            <person name="Scheffler B.E."/>
            <person name="Wen L."/>
            <person name="Saski C.A."/>
            <person name="Grover C.E."/>
            <person name="Hu G."/>
            <person name="Conover J.L."/>
            <person name="Carlson J.W."/>
            <person name="Shu S."/>
            <person name="Boston L.B."/>
            <person name="Williams M."/>
            <person name="Peterson D.G."/>
            <person name="McGee K."/>
            <person name="Jones D.C."/>
            <person name="Wendel J.F."/>
            <person name="Stelly D.M."/>
            <person name="Grimwood J."/>
            <person name="Schmutz J."/>
        </authorList>
    </citation>
    <scope>NUCLEOTIDE SEQUENCE [LARGE SCALE GENOMIC DNA]</scope>
    <source>
        <strain evidence="1">cv. TM-1</strain>
    </source>
</reference>
<dbReference type="Gene3D" id="3.30.70.270">
    <property type="match status" value="1"/>
</dbReference>
<proteinExistence type="predicted"/>
<dbReference type="AlphaFoldDB" id="A0A1U8KHS0"/>
<dbReference type="PANTHER" id="PTHR37984">
    <property type="entry name" value="PROTEIN CBG26694"/>
    <property type="match status" value="1"/>
</dbReference>
<dbReference type="PaxDb" id="3635-A0A1U8KHS0"/>
<keyword evidence="1" id="KW-1185">Reference proteome</keyword>
<evidence type="ECO:0000313" key="2">
    <source>
        <dbReference type="RefSeq" id="XP_016700244.1"/>
    </source>
</evidence>
<organism evidence="1 2">
    <name type="scientific">Gossypium hirsutum</name>
    <name type="common">Upland cotton</name>
    <name type="synonym">Gossypium mexicanum</name>
    <dbReference type="NCBI Taxonomy" id="3635"/>
    <lineage>
        <taxon>Eukaryota</taxon>
        <taxon>Viridiplantae</taxon>
        <taxon>Streptophyta</taxon>
        <taxon>Embryophyta</taxon>
        <taxon>Tracheophyta</taxon>
        <taxon>Spermatophyta</taxon>
        <taxon>Magnoliopsida</taxon>
        <taxon>eudicotyledons</taxon>
        <taxon>Gunneridae</taxon>
        <taxon>Pentapetalae</taxon>
        <taxon>rosids</taxon>
        <taxon>malvids</taxon>
        <taxon>Malvales</taxon>
        <taxon>Malvaceae</taxon>
        <taxon>Malvoideae</taxon>
        <taxon>Gossypium</taxon>
    </lineage>
</organism>
<dbReference type="KEGG" id="ghi:107915617"/>
<dbReference type="PANTHER" id="PTHR37984:SF5">
    <property type="entry name" value="PROTEIN NYNRIN-LIKE"/>
    <property type="match status" value="1"/>
</dbReference>
<dbReference type="RefSeq" id="XP_016700244.1">
    <property type="nucleotide sequence ID" value="XM_016844755.1"/>
</dbReference>
<reference evidence="2" key="2">
    <citation type="submission" date="2025-08" db="UniProtKB">
        <authorList>
            <consortium name="RefSeq"/>
        </authorList>
    </citation>
    <scope>IDENTIFICATION</scope>
</reference>
<evidence type="ECO:0000313" key="1">
    <source>
        <dbReference type="Proteomes" id="UP000818029"/>
    </source>
</evidence>
<sequence>MRMCIDCRQLNKLIVKSKYPLPRIDDLFDQFHEASIFSKIDLYSRYHQLKPESGKEFVIWRYYLYSEKCIIYTDHKNLKYIRQRRWIELLKDYDCTIAYHPCKANVVADALSHRTMSDLMVEDGSTSDFELNSDGILCFRGQYCVPSSNRWSIRNGDSDAGGYASELCD</sequence>
<dbReference type="InterPro" id="IPR043502">
    <property type="entry name" value="DNA/RNA_pol_sf"/>
</dbReference>
<dbReference type="Gene3D" id="3.10.10.10">
    <property type="entry name" value="HIV Type 1 Reverse Transcriptase, subunit A, domain 1"/>
    <property type="match status" value="1"/>
</dbReference>
<gene>
    <name evidence="2" type="primary">LOC107915617</name>
</gene>
<dbReference type="SUPFAM" id="SSF56672">
    <property type="entry name" value="DNA/RNA polymerases"/>
    <property type="match status" value="2"/>
</dbReference>
<evidence type="ECO:0008006" key="3">
    <source>
        <dbReference type="Google" id="ProtNLM"/>
    </source>
</evidence>
<dbReference type="InterPro" id="IPR043128">
    <property type="entry name" value="Rev_trsase/Diguanyl_cyclase"/>
</dbReference>
<dbReference type="GeneID" id="107915617"/>
<name>A0A1U8KHS0_GOSHI</name>